<keyword evidence="2" id="KW-1185">Reference proteome</keyword>
<name>A0A8J3VZS8_9ACTN</name>
<dbReference type="Proteomes" id="UP000610966">
    <property type="component" value="Unassembled WGS sequence"/>
</dbReference>
<protein>
    <submittedName>
        <fullName evidence="1">Uncharacterized protein</fullName>
    </submittedName>
</protein>
<dbReference type="AlphaFoldDB" id="A0A8J3VZS8"/>
<organism evidence="1 2">
    <name type="scientific">Sphaerimonospora thailandensis</name>
    <dbReference type="NCBI Taxonomy" id="795644"/>
    <lineage>
        <taxon>Bacteria</taxon>
        <taxon>Bacillati</taxon>
        <taxon>Actinomycetota</taxon>
        <taxon>Actinomycetes</taxon>
        <taxon>Streptosporangiales</taxon>
        <taxon>Streptosporangiaceae</taxon>
        <taxon>Sphaerimonospora</taxon>
    </lineage>
</organism>
<proteinExistence type="predicted"/>
<reference evidence="1" key="1">
    <citation type="submission" date="2021-01" db="EMBL/GenBank/DDBJ databases">
        <title>Whole genome shotgun sequence of Sphaerimonospora thailandensis NBRC 107569.</title>
        <authorList>
            <person name="Komaki H."/>
            <person name="Tamura T."/>
        </authorList>
    </citation>
    <scope>NUCLEOTIDE SEQUENCE</scope>
    <source>
        <strain evidence="1">NBRC 107569</strain>
    </source>
</reference>
<sequence>MTGFHLDGIPVDDSGWLGPDDAAADVLDDIDDLLEEWELGDAMHWRPAPG</sequence>
<comment type="caution">
    <text evidence="1">The sequence shown here is derived from an EMBL/GenBank/DDBJ whole genome shotgun (WGS) entry which is preliminary data.</text>
</comment>
<gene>
    <name evidence="1" type="ORF">Mth01_26210</name>
</gene>
<dbReference type="EMBL" id="BOOG01000021">
    <property type="protein sequence ID" value="GIH70368.1"/>
    <property type="molecule type" value="Genomic_DNA"/>
</dbReference>
<evidence type="ECO:0000313" key="2">
    <source>
        <dbReference type="Proteomes" id="UP000610966"/>
    </source>
</evidence>
<evidence type="ECO:0000313" key="1">
    <source>
        <dbReference type="EMBL" id="GIH70368.1"/>
    </source>
</evidence>
<accession>A0A8J3VZS8</accession>
<dbReference type="RefSeq" id="WP_204016087.1">
    <property type="nucleotide sequence ID" value="NZ_BOOG01000021.1"/>
</dbReference>